<evidence type="ECO:0000259" key="8">
    <source>
        <dbReference type="Pfam" id="PF21982"/>
    </source>
</evidence>
<dbReference type="Pfam" id="PF02631">
    <property type="entry name" value="RecX_HTH2"/>
    <property type="match status" value="1"/>
</dbReference>
<dbReference type="PANTHER" id="PTHR33602">
    <property type="entry name" value="REGULATORY PROTEIN RECX FAMILY PROTEIN"/>
    <property type="match status" value="1"/>
</dbReference>
<evidence type="ECO:0000259" key="7">
    <source>
        <dbReference type="Pfam" id="PF21981"/>
    </source>
</evidence>
<dbReference type="InterPro" id="IPR003783">
    <property type="entry name" value="Regulatory_RecX"/>
</dbReference>
<protein>
    <recommendedName>
        <fullName evidence="3 5">Regulatory protein RecX</fullName>
    </recommendedName>
</protein>
<accession>A0A5B8UZV2</accession>
<evidence type="ECO:0000259" key="6">
    <source>
        <dbReference type="Pfam" id="PF02631"/>
    </source>
</evidence>
<evidence type="ECO:0000313" key="10">
    <source>
        <dbReference type="Proteomes" id="UP000321479"/>
    </source>
</evidence>
<sequence length="160" mass="18671">MDQPKPNKITDEKVGLAKAENYCAYQERSQQEVRDKLYEWGLYPNQVEHIITRLIESNFLNEARFAVAYATGKFRQKGWGKIKIKQGLKLKRVSEPLIKKALNSIDGDEYLKTLGSIIEKKLPLIKEKEPYKRRYKLQQYAMSRGYEGDLVSDVLKDNEL</sequence>
<feature type="domain" description="RecX third three-helical" evidence="7">
    <location>
        <begin position="108"/>
        <end position="155"/>
    </location>
</feature>
<evidence type="ECO:0000256" key="3">
    <source>
        <dbReference type="ARBA" id="ARBA00018111"/>
    </source>
</evidence>
<dbReference type="PANTHER" id="PTHR33602:SF1">
    <property type="entry name" value="REGULATORY PROTEIN RECX FAMILY PROTEIN"/>
    <property type="match status" value="1"/>
</dbReference>
<reference evidence="9 10" key="1">
    <citation type="journal article" date="2017" name="Curr. Microbiol.">
        <title>Mucilaginibacter ginsenosidivorans sp. nov., Isolated from Soil of Ginseng Field.</title>
        <authorList>
            <person name="Kim M.M."/>
            <person name="Siddiqi M.Z."/>
            <person name="Im W.T."/>
        </authorList>
    </citation>
    <scope>NUCLEOTIDE SEQUENCE [LARGE SCALE GENOMIC DNA]</scope>
    <source>
        <strain evidence="9 10">Gsoil 3017</strain>
    </source>
</reference>
<dbReference type="HAMAP" id="MF_01114">
    <property type="entry name" value="RecX"/>
    <property type="match status" value="1"/>
</dbReference>
<organism evidence="9 10">
    <name type="scientific">Mucilaginibacter ginsenosidivorans</name>
    <dbReference type="NCBI Taxonomy" id="398053"/>
    <lineage>
        <taxon>Bacteria</taxon>
        <taxon>Pseudomonadati</taxon>
        <taxon>Bacteroidota</taxon>
        <taxon>Sphingobacteriia</taxon>
        <taxon>Sphingobacteriales</taxon>
        <taxon>Sphingobacteriaceae</taxon>
        <taxon>Mucilaginibacter</taxon>
    </lineage>
</organism>
<name>A0A5B8UZV2_9SPHI</name>
<dbReference type="AlphaFoldDB" id="A0A5B8UZV2"/>
<comment type="subcellular location">
    <subcellularLocation>
        <location evidence="1 5">Cytoplasm</location>
    </subcellularLocation>
</comment>
<dbReference type="InterPro" id="IPR036388">
    <property type="entry name" value="WH-like_DNA-bd_sf"/>
</dbReference>
<dbReference type="RefSeq" id="WP_147033478.1">
    <property type="nucleotide sequence ID" value="NZ_CP042436.1"/>
</dbReference>
<dbReference type="Pfam" id="PF21982">
    <property type="entry name" value="RecX_HTH1"/>
    <property type="match status" value="1"/>
</dbReference>
<feature type="domain" description="RecX second three-helical" evidence="6">
    <location>
        <begin position="61"/>
        <end position="102"/>
    </location>
</feature>
<dbReference type="KEGG" id="mgin:FRZ54_19400"/>
<dbReference type="Proteomes" id="UP000321479">
    <property type="component" value="Chromosome"/>
</dbReference>
<proteinExistence type="inferred from homology"/>
<dbReference type="InterPro" id="IPR053926">
    <property type="entry name" value="RecX_HTH_1st"/>
</dbReference>
<dbReference type="OrthoDB" id="1523826at2"/>
<dbReference type="InterPro" id="IPR053924">
    <property type="entry name" value="RecX_HTH_2nd"/>
</dbReference>
<keyword evidence="4 5" id="KW-0963">Cytoplasm</keyword>
<dbReference type="GO" id="GO:0005737">
    <property type="term" value="C:cytoplasm"/>
    <property type="evidence" value="ECO:0007669"/>
    <property type="project" value="UniProtKB-SubCell"/>
</dbReference>
<dbReference type="InterPro" id="IPR053925">
    <property type="entry name" value="RecX_HTH_3rd"/>
</dbReference>
<gene>
    <name evidence="5" type="primary">recX</name>
    <name evidence="9" type="ORF">FRZ54_19400</name>
</gene>
<evidence type="ECO:0000256" key="1">
    <source>
        <dbReference type="ARBA" id="ARBA00004496"/>
    </source>
</evidence>
<comment type="function">
    <text evidence="5">Modulates RecA activity.</text>
</comment>
<evidence type="ECO:0000256" key="5">
    <source>
        <dbReference type="HAMAP-Rule" id="MF_01114"/>
    </source>
</evidence>
<dbReference type="GO" id="GO:0006282">
    <property type="term" value="P:regulation of DNA repair"/>
    <property type="evidence" value="ECO:0007669"/>
    <property type="project" value="UniProtKB-UniRule"/>
</dbReference>
<evidence type="ECO:0000313" key="9">
    <source>
        <dbReference type="EMBL" id="QEC64644.1"/>
    </source>
</evidence>
<dbReference type="EMBL" id="CP042436">
    <property type="protein sequence ID" value="QEC64644.1"/>
    <property type="molecule type" value="Genomic_DNA"/>
</dbReference>
<comment type="similarity">
    <text evidence="2 5">Belongs to the RecX family.</text>
</comment>
<evidence type="ECO:0000256" key="2">
    <source>
        <dbReference type="ARBA" id="ARBA00009695"/>
    </source>
</evidence>
<keyword evidence="10" id="KW-1185">Reference proteome</keyword>
<feature type="domain" description="RecX first three-helical" evidence="8">
    <location>
        <begin position="17"/>
        <end position="54"/>
    </location>
</feature>
<dbReference type="Gene3D" id="1.10.10.10">
    <property type="entry name" value="Winged helix-like DNA-binding domain superfamily/Winged helix DNA-binding domain"/>
    <property type="match status" value="3"/>
</dbReference>
<evidence type="ECO:0000256" key="4">
    <source>
        <dbReference type="ARBA" id="ARBA00022490"/>
    </source>
</evidence>
<dbReference type="Pfam" id="PF21981">
    <property type="entry name" value="RecX_HTH3"/>
    <property type="match status" value="1"/>
</dbReference>